<dbReference type="Pfam" id="PF02361">
    <property type="entry name" value="CbiQ"/>
    <property type="match status" value="1"/>
</dbReference>
<sequence length="262" mass="28982">MSVVASYVPRDSWVHRLNPLTKLLWTLVVMTLSFVVEDPLALAGIFVSIVLVAALGRILREMLPAFKGLLIFVGLFLILQVFFISDGKTLLTLIPGTDLLRITDRGLMGSLAMGGRMLVIAASFPVFMGTTQIKDLVITLVEKLKIPYTYAFMFVTSLRFIPTFMQEMDQIIQAQCSRGHRLDERNVWKKFAALCPLAIPLMVTSIKKAEALAVSMETRGFGIGKRTYLHQTAFNRRDWLVCAGLLAAGAAGVVICLKGFPL</sequence>
<evidence type="ECO:0000256" key="5">
    <source>
        <dbReference type="SAM" id="Phobius"/>
    </source>
</evidence>
<dbReference type="PANTHER" id="PTHR33514">
    <property type="entry name" value="PROTEIN ABCI12, CHLOROPLASTIC"/>
    <property type="match status" value="1"/>
</dbReference>
<dbReference type="CDD" id="cd16914">
    <property type="entry name" value="EcfT"/>
    <property type="match status" value="1"/>
</dbReference>
<dbReference type="AlphaFoldDB" id="A0A4V2QCW4"/>
<gene>
    <name evidence="6" type="ORF">EDC14_102946</name>
</gene>
<dbReference type="EMBL" id="SLUN01000029">
    <property type="protein sequence ID" value="TCL62017.1"/>
    <property type="molecule type" value="Genomic_DNA"/>
</dbReference>
<evidence type="ECO:0000313" key="7">
    <source>
        <dbReference type="Proteomes" id="UP000295008"/>
    </source>
</evidence>
<comment type="caution">
    <text evidence="6">The sequence shown here is derived from an EMBL/GenBank/DDBJ whole genome shotgun (WGS) entry which is preliminary data.</text>
</comment>
<protein>
    <submittedName>
        <fullName evidence="6">Energy-coupling factor transport system permease protein</fullName>
    </submittedName>
</protein>
<evidence type="ECO:0000313" key="6">
    <source>
        <dbReference type="EMBL" id="TCL62017.1"/>
    </source>
</evidence>
<dbReference type="GO" id="GO:0005886">
    <property type="term" value="C:plasma membrane"/>
    <property type="evidence" value="ECO:0007669"/>
    <property type="project" value="TreeGrafter"/>
</dbReference>
<comment type="subcellular location">
    <subcellularLocation>
        <location evidence="1">Membrane</location>
        <topology evidence="1">Multi-pass membrane protein</topology>
    </subcellularLocation>
</comment>
<dbReference type="InterPro" id="IPR003339">
    <property type="entry name" value="ABC/ECF_trnsptr_transmembrane"/>
</dbReference>
<reference evidence="6 7" key="1">
    <citation type="submission" date="2019-03" db="EMBL/GenBank/DDBJ databases">
        <title>Genomic Encyclopedia of Type Strains, Phase IV (KMG-IV): sequencing the most valuable type-strain genomes for metagenomic binning, comparative biology and taxonomic classification.</title>
        <authorList>
            <person name="Goeker M."/>
        </authorList>
    </citation>
    <scope>NUCLEOTIDE SEQUENCE [LARGE SCALE GENOMIC DNA]</scope>
    <source>
        <strain evidence="6 7">LX-B</strain>
    </source>
</reference>
<name>A0A4V2QCW4_HYDET</name>
<dbReference type="Proteomes" id="UP000295008">
    <property type="component" value="Unassembled WGS sequence"/>
</dbReference>
<keyword evidence="2 5" id="KW-0812">Transmembrane</keyword>
<feature type="transmembrane region" description="Helical" evidence="5">
    <location>
        <begin position="239"/>
        <end position="260"/>
    </location>
</feature>
<accession>A0A4V2QCW4</accession>
<feature type="transmembrane region" description="Helical" evidence="5">
    <location>
        <begin position="65"/>
        <end position="85"/>
    </location>
</feature>
<proteinExistence type="predicted"/>
<organism evidence="6 7">
    <name type="scientific">Hydrogenispora ethanolica</name>
    <dbReference type="NCBI Taxonomy" id="1082276"/>
    <lineage>
        <taxon>Bacteria</taxon>
        <taxon>Bacillati</taxon>
        <taxon>Bacillota</taxon>
        <taxon>Hydrogenispora</taxon>
    </lineage>
</organism>
<dbReference type="RefSeq" id="WP_165908154.1">
    <property type="nucleotide sequence ID" value="NZ_SLUN01000029.1"/>
</dbReference>
<evidence type="ECO:0000256" key="4">
    <source>
        <dbReference type="ARBA" id="ARBA00023136"/>
    </source>
</evidence>
<feature type="transmembrane region" description="Helical" evidence="5">
    <location>
        <begin position="41"/>
        <end position="59"/>
    </location>
</feature>
<keyword evidence="3 5" id="KW-1133">Transmembrane helix</keyword>
<keyword evidence="7" id="KW-1185">Reference proteome</keyword>
<feature type="transmembrane region" description="Helical" evidence="5">
    <location>
        <begin position="106"/>
        <end position="128"/>
    </location>
</feature>
<dbReference type="PANTHER" id="PTHR33514:SF13">
    <property type="entry name" value="PROTEIN ABCI12, CHLOROPLASTIC"/>
    <property type="match status" value="1"/>
</dbReference>
<evidence type="ECO:0000256" key="3">
    <source>
        <dbReference type="ARBA" id="ARBA00022989"/>
    </source>
</evidence>
<evidence type="ECO:0000256" key="1">
    <source>
        <dbReference type="ARBA" id="ARBA00004141"/>
    </source>
</evidence>
<keyword evidence="4 5" id="KW-0472">Membrane</keyword>
<evidence type="ECO:0000256" key="2">
    <source>
        <dbReference type="ARBA" id="ARBA00022692"/>
    </source>
</evidence>